<protein>
    <recommendedName>
        <fullName evidence="3">Protein kinase domain-containing protein</fullName>
    </recommendedName>
</protein>
<dbReference type="Gene3D" id="1.10.510.10">
    <property type="entry name" value="Transferase(Phosphotransferase) domain 1"/>
    <property type="match status" value="1"/>
</dbReference>
<feature type="binding site" evidence="1">
    <location>
        <position position="64"/>
    </location>
    <ligand>
        <name>ATP</name>
        <dbReference type="ChEBI" id="CHEBI:30616"/>
    </ligand>
</feature>
<dbReference type="GO" id="GO:0005524">
    <property type="term" value="F:ATP binding"/>
    <property type="evidence" value="ECO:0007669"/>
    <property type="project" value="UniProtKB-UniRule"/>
</dbReference>
<keyword evidence="1" id="KW-0547">Nucleotide-binding</keyword>
<dbReference type="InterPro" id="IPR011009">
    <property type="entry name" value="Kinase-like_dom_sf"/>
</dbReference>
<dbReference type="InterPro" id="IPR051681">
    <property type="entry name" value="Ser/Thr_Kinases-Pseudokinases"/>
</dbReference>
<dbReference type="InterPro" id="IPR000719">
    <property type="entry name" value="Prot_kinase_dom"/>
</dbReference>
<evidence type="ECO:0000259" key="3">
    <source>
        <dbReference type="PROSITE" id="PS50011"/>
    </source>
</evidence>
<sequence length="371" mass="42427">MISRMIFRNYPSHNESDDEPFHFSISRELLLDRNDVVVGEMIGEGAYSIVYKGLLRNQFPVAVKIMDPSTTSAVTKAHKKTFQKEVLLLSKMKHDNIVKFVGACIEPQLMIVTELVEGGTLQRFMHSRPGPLDLKMSLSFALDISRAMEFVHSNGIIHRDLNPRNLLVTGDLKHVKLADFGIAREETRGGMTCEAGTSKWMAPEVVYSPEPLRVGEKKEYDHKADIYSFAIVLWQLVTNEEPFPDVPNSLFVPYLVSQGRRPILTKTLDVFVPIVESCWAQDPDARPEFKEISVMLTNLLRRMSSDSSIGTTLPDGEAYEGEMEESENSPLLQEHLCKVKKPKEKKKKKKLVKMRFPFFKKFKVWLYNYKP</sequence>
<evidence type="ECO:0000313" key="5">
    <source>
        <dbReference type="Proteomes" id="UP000434276"/>
    </source>
</evidence>
<evidence type="ECO:0000256" key="2">
    <source>
        <dbReference type="SAM" id="MobiDB-lite"/>
    </source>
</evidence>
<dbReference type="PANTHER" id="PTHR44329:SF84">
    <property type="entry name" value="PROTEIN KINASE LIKE PROTEIN"/>
    <property type="match status" value="1"/>
</dbReference>
<accession>A0A5S9XJM7</accession>
<feature type="region of interest" description="Disordered" evidence="2">
    <location>
        <begin position="307"/>
        <end position="331"/>
    </location>
</feature>
<dbReference type="PANTHER" id="PTHR44329">
    <property type="entry name" value="SERINE/THREONINE-PROTEIN KINASE TNNI3K-RELATED"/>
    <property type="match status" value="1"/>
</dbReference>
<feature type="compositionally biased region" description="Acidic residues" evidence="2">
    <location>
        <begin position="317"/>
        <end position="327"/>
    </location>
</feature>
<dbReference type="InterPro" id="IPR017441">
    <property type="entry name" value="Protein_kinase_ATP_BS"/>
</dbReference>
<evidence type="ECO:0000256" key="1">
    <source>
        <dbReference type="PROSITE-ProRule" id="PRU10141"/>
    </source>
</evidence>
<name>A0A5S9XJM7_ARATH</name>
<dbReference type="InterPro" id="IPR001245">
    <property type="entry name" value="Ser-Thr/Tyr_kinase_cat_dom"/>
</dbReference>
<proteinExistence type="predicted"/>
<dbReference type="Proteomes" id="UP000434276">
    <property type="component" value="Unassembled WGS sequence"/>
</dbReference>
<dbReference type="CDD" id="cd13999">
    <property type="entry name" value="STKc_MAP3K-like"/>
    <property type="match status" value="1"/>
</dbReference>
<reference evidence="4 5" key="1">
    <citation type="submission" date="2019-12" db="EMBL/GenBank/DDBJ databases">
        <authorList>
            <person name="Jiao W.-B."/>
            <person name="Schneeberger K."/>
        </authorList>
    </citation>
    <scope>NUCLEOTIDE SEQUENCE [LARGE SCALE GENOMIC DNA]</scope>
    <source>
        <strain evidence="5">cv. C24</strain>
    </source>
</reference>
<dbReference type="PRINTS" id="PR00109">
    <property type="entry name" value="TYRKINASE"/>
</dbReference>
<dbReference type="Pfam" id="PF07714">
    <property type="entry name" value="PK_Tyr_Ser-Thr"/>
    <property type="match status" value="1"/>
</dbReference>
<dbReference type="FunFam" id="1.10.510.10:FF:001469">
    <property type="entry name" value="TKL family protein kinase"/>
    <property type="match status" value="1"/>
</dbReference>
<evidence type="ECO:0000313" key="4">
    <source>
        <dbReference type="EMBL" id="CAA0385553.1"/>
    </source>
</evidence>
<dbReference type="GO" id="GO:0004672">
    <property type="term" value="F:protein kinase activity"/>
    <property type="evidence" value="ECO:0007669"/>
    <property type="project" value="InterPro"/>
</dbReference>
<keyword evidence="1" id="KW-0067">ATP-binding</keyword>
<organism evidence="4 5">
    <name type="scientific">Arabidopsis thaliana</name>
    <name type="common">Mouse-ear cress</name>
    <dbReference type="NCBI Taxonomy" id="3702"/>
    <lineage>
        <taxon>Eukaryota</taxon>
        <taxon>Viridiplantae</taxon>
        <taxon>Streptophyta</taxon>
        <taxon>Embryophyta</taxon>
        <taxon>Tracheophyta</taxon>
        <taxon>Spermatophyta</taxon>
        <taxon>Magnoliopsida</taxon>
        <taxon>eudicotyledons</taxon>
        <taxon>Gunneridae</taxon>
        <taxon>Pentapetalae</taxon>
        <taxon>rosids</taxon>
        <taxon>malvids</taxon>
        <taxon>Brassicales</taxon>
        <taxon>Brassicaceae</taxon>
        <taxon>Camelineae</taxon>
        <taxon>Arabidopsis</taxon>
    </lineage>
</organism>
<dbReference type="SUPFAM" id="SSF56112">
    <property type="entry name" value="Protein kinase-like (PK-like)"/>
    <property type="match status" value="1"/>
</dbReference>
<feature type="domain" description="Protein kinase" evidence="3">
    <location>
        <begin position="36"/>
        <end position="300"/>
    </location>
</feature>
<dbReference type="OrthoDB" id="4062651at2759"/>
<gene>
    <name evidence="4" type="ORF">C24_LOCUS15314</name>
</gene>
<dbReference type="PROSITE" id="PS50011">
    <property type="entry name" value="PROTEIN_KINASE_DOM"/>
    <property type="match status" value="1"/>
</dbReference>
<dbReference type="ExpressionAtlas" id="A0A5S9XJM7">
    <property type="expression patterns" value="baseline and differential"/>
</dbReference>
<dbReference type="AlphaFoldDB" id="A0A5S9XJM7"/>
<dbReference type="EMBL" id="CACSHJ010000089">
    <property type="protein sequence ID" value="CAA0385553.1"/>
    <property type="molecule type" value="Genomic_DNA"/>
</dbReference>
<dbReference type="PROSITE" id="PS00107">
    <property type="entry name" value="PROTEIN_KINASE_ATP"/>
    <property type="match status" value="1"/>
</dbReference>